<dbReference type="Proteomes" id="UP001303386">
    <property type="component" value="Unassembled WGS sequence"/>
</dbReference>
<evidence type="ECO:0000256" key="1">
    <source>
        <dbReference type="SAM" id="SignalP"/>
    </source>
</evidence>
<dbReference type="AlphaFoldDB" id="A0AAW9LJJ5"/>
<name>A0AAW9LJJ5_KLEAE</name>
<accession>A0AAW9LJJ5</accession>
<evidence type="ECO:0000313" key="2">
    <source>
        <dbReference type="EMBL" id="MEA8798152.1"/>
    </source>
</evidence>
<evidence type="ECO:0008006" key="4">
    <source>
        <dbReference type="Google" id="ProtNLM"/>
    </source>
</evidence>
<protein>
    <recommendedName>
        <fullName evidence="4">Lipoprotein</fullName>
    </recommendedName>
</protein>
<gene>
    <name evidence="2" type="ORF">PZT46_02610</name>
</gene>
<comment type="caution">
    <text evidence="2">The sequence shown here is derived from an EMBL/GenBank/DDBJ whole genome shotgun (WGS) entry which is preliminary data.</text>
</comment>
<dbReference type="RefSeq" id="WP_230249651.1">
    <property type="nucleotide sequence ID" value="NZ_JAJKKF010000001.1"/>
</dbReference>
<reference evidence="2" key="1">
    <citation type="journal article" date="2023" name="J. Hosp. Infect.">
        <title>Cross-contamination of carbapenem-resistant Gram-negative bacteria between patients and hospital environment in the first year of a newly built surgical ward.</title>
        <authorList>
            <person name="Boutin S."/>
            <person name="Scherrer M."/>
            <person name="Spath I."/>
            <person name="Kocer K."/>
            <person name="Heeg K."/>
            <person name="Nurjadi D."/>
        </authorList>
    </citation>
    <scope>NUCLEOTIDE SEQUENCE</scope>
    <source>
        <strain evidence="2">KE10384</strain>
    </source>
</reference>
<organism evidence="2 3">
    <name type="scientific">Klebsiella aerogenes</name>
    <name type="common">Enterobacter aerogenes</name>
    <dbReference type="NCBI Taxonomy" id="548"/>
    <lineage>
        <taxon>Bacteria</taxon>
        <taxon>Pseudomonadati</taxon>
        <taxon>Pseudomonadota</taxon>
        <taxon>Gammaproteobacteria</taxon>
        <taxon>Enterobacterales</taxon>
        <taxon>Enterobacteriaceae</taxon>
        <taxon>Klebsiella/Raoultella group</taxon>
        <taxon>Klebsiella</taxon>
    </lineage>
</organism>
<evidence type="ECO:0000313" key="3">
    <source>
        <dbReference type="Proteomes" id="UP001303386"/>
    </source>
</evidence>
<keyword evidence="1" id="KW-0732">Signal</keyword>
<feature type="signal peptide" evidence="1">
    <location>
        <begin position="1"/>
        <end position="33"/>
    </location>
</feature>
<sequence length="415" mass="47508">MNNELSKGYLPLLRQLRSLLFITATLLSANACASVPKGDTHFSIAISDLYIPYLSAEENAAVQQNLLKETQIVATYARYKRSFRWFARIDGVTGFFAPGFDETRIDEKRSFPLRAEPGQANTFGVDLPQSLDGGYVLAGLYFTLSADAFYRQPSYRTLVDKMADSKEKNRKDFSDPYIEYMVSEDKSGHKIKSGEQQDCVDISTPFGFPETKMPMVVRRTLSSKTLYLVRLMHYTCPLTEEKSDNGRLPPARIADAQSRFEDYRSSAFISHDGVLPVTPAMTRWYKRGGYNVTGWRQQYGAFEKFRMHLREDRTYAVNGRVPFRIETWNFFNNQLVKYANEVHYLSTNYSNDSISIEEVVYFQQGVEVARKSKQENCSEAACQKVLADVKQQMSQPYDVLLNEVNTYKALPLPKE</sequence>
<proteinExistence type="predicted"/>
<dbReference type="EMBL" id="JARELW010000001">
    <property type="protein sequence ID" value="MEA8798152.1"/>
    <property type="molecule type" value="Genomic_DNA"/>
</dbReference>
<feature type="chain" id="PRO_5043499836" description="Lipoprotein" evidence="1">
    <location>
        <begin position="34"/>
        <end position="415"/>
    </location>
</feature>